<dbReference type="Proteomes" id="UP000276223">
    <property type="component" value="Unassembled WGS sequence"/>
</dbReference>
<gene>
    <name evidence="4" type="ORF">EDC27_0844</name>
</gene>
<accession>A0A3N1VFQ1</accession>
<dbReference type="InterPro" id="IPR020084">
    <property type="entry name" value="NUDIX_hydrolase_CS"/>
</dbReference>
<reference evidence="4 5" key="1">
    <citation type="submission" date="2018-11" db="EMBL/GenBank/DDBJ databases">
        <title>Genomic Encyclopedia of Type Strains, Phase IV (KMG-IV): sequencing the most valuable type-strain genomes for metagenomic binning, comparative biology and taxonomic classification.</title>
        <authorList>
            <person name="Goeker M."/>
        </authorList>
    </citation>
    <scope>NUCLEOTIDE SEQUENCE [LARGE SCALE GENOMIC DNA]</scope>
    <source>
        <strain evidence="4 5">DSM 22027</strain>
    </source>
</reference>
<dbReference type="Gene3D" id="3.90.79.10">
    <property type="entry name" value="Nucleoside Triphosphate Pyrophosphohydrolase"/>
    <property type="match status" value="1"/>
</dbReference>
<dbReference type="Pfam" id="PF00293">
    <property type="entry name" value="NUDIX"/>
    <property type="match status" value="1"/>
</dbReference>
<dbReference type="CDD" id="cd18873">
    <property type="entry name" value="NUDIX_NadM_like"/>
    <property type="match status" value="1"/>
</dbReference>
<evidence type="ECO:0000313" key="4">
    <source>
        <dbReference type="EMBL" id="ROR01664.1"/>
    </source>
</evidence>
<proteinExistence type="inferred from homology"/>
<feature type="domain" description="Nudix hydrolase" evidence="3">
    <location>
        <begin position="18"/>
        <end position="146"/>
    </location>
</feature>
<dbReference type="InterPro" id="IPR020476">
    <property type="entry name" value="Nudix_hydrolase"/>
</dbReference>
<sequence length="155" mass="17412">MKAHVVSCPHCGAEVLKYRQPALTVDVIIHPQDAPGRVVLIRRRNPPLGWALPGGFVDEGESLERAAQREAKEETGLDLEDLRQFRAYSEPNRDPRRHTVTVVFSATGIGRARAADDAQDLGIFSLEALPQDMAFDHRRILEDYMQWTLRSVVPS</sequence>
<keyword evidence="5" id="KW-1185">Reference proteome</keyword>
<dbReference type="PANTHER" id="PTHR43736:SF1">
    <property type="entry name" value="DIHYDRONEOPTERIN TRIPHOSPHATE DIPHOSPHATASE"/>
    <property type="match status" value="1"/>
</dbReference>
<dbReference type="InterPro" id="IPR015797">
    <property type="entry name" value="NUDIX_hydrolase-like_dom_sf"/>
</dbReference>
<dbReference type="GO" id="GO:0016787">
    <property type="term" value="F:hydrolase activity"/>
    <property type="evidence" value="ECO:0007669"/>
    <property type="project" value="UniProtKB-KW"/>
</dbReference>
<dbReference type="EMBL" id="RJVA01000010">
    <property type="protein sequence ID" value="ROR01664.1"/>
    <property type="molecule type" value="Genomic_DNA"/>
</dbReference>
<evidence type="ECO:0000313" key="5">
    <source>
        <dbReference type="Proteomes" id="UP000276223"/>
    </source>
</evidence>
<dbReference type="PRINTS" id="PR00502">
    <property type="entry name" value="NUDIXFAMILY"/>
</dbReference>
<evidence type="ECO:0000256" key="2">
    <source>
        <dbReference type="RuleBase" id="RU003476"/>
    </source>
</evidence>
<name>A0A3N1VFQ1_9BACT</name>
<keyword evidence="1 2" id="KW-0378">Hydrolase</keyword>
<dbReference type="SUPFAM" id="SSF55811">
    <property type="entry name" value="Nudix"/>
    <property type="match status" value="1"/>
</dbReference>
<protein>
    <submittedName>
        <fullName evidence="4">8-oxo-dGTP diphosphatase</fullName>
    </submittedName>
</protein>
<comment type="similarity">
    <text evidence="2">Belongs to the Nudix hydrolase family.</text>
</comment>
<evidence type="ECO:0000256" key="1">
    <source>
        <dbReference type="ARBA" id="ARBA00022801"/>
    </source>
</evidence>
<dbReference type="PROSITE" id="PS00893">
    <property type="entry name" value="NUDIX_BOX"/>
    <property type="match status" value="1"/>
</dbReference>
<dbReference type="AlphaFoldDB" id="A0A3N1VFQ1"/>
<comment type="caution">
    <text evidence="4">The sequence shown here is derived from an EMBL/GenBank/DDBJ whole genome shotgun (WGS) entry which is preliminary data.</text>
</comment>
<dbReference type="InterPro" id="IPR000086">
    <property type="entry name" value="NUDIX_hydrolase_dom"/>
</dbReference>
<dbReference type="PROSITE" id="PS51462">
    <property type="entry name" value="NUDIX"/>
    <property type="match status" value="1"/>
</dbReference>
<organism evidence="4 5">
    <name type="scientific">Desulfosoma caldarium</name>
    <dbReference type="NCBI Taxonomy" id="610254"/>
    <lineage>
        <taxon>Bacteria</taxon>
        <taxon>Pseudomonadati</taxon>
        <taxon>Thermodesulfobacteriota</taxon>
        <taxon>Syntrophobacteria</taxon>
        <taxon>Syntrophobacterales</taxon>
        <taxon>Syntrophobacteraceae</taxon>
        <taxon>Desulfosoma</taxon>
    </lineage>
</organism>
<dbReference type="PANTHER" id="PTHR43736">
    <property type="entry name" value="ADP-RIBOSE PYROPHOSPHATASE"/>
    <property type="match status" value="1"/>
</dbReference>
<evidence type="ECO:0000259" key="3">
    <source>
        <dbReference type="PROSITE" id="PS51462"/>
    </source>
</evidence>